<dbReference type="AlphaFoldDB" id="A0A183UY80"/>
<dbReference type="WBParaSite" id="TCNE_0001345001-mRNA-1">
    <property type="protein sequence ID" value="TCNE_0001345001-mRNA-1"/>
    <property type="gene ID" value="TCNE_0001345001"/>
</dbReference>
<dbReference type="Proteomes" id="UP000050794">
    <property type="component" value="Unassembled WGS sequence"/>
</dbReference>
<accession>A0A183UY80</accession>
<protein>
    <submittedName>
        <fullName evidence="1 3">Uncharacterized protein</fullName>
    </submittedName>
</protein>
<sequence length="34" mass="3958">MAATCFVSQIQMDKWTSVASTRMHTDGFRYNQMD</sequence>
<evidence type="ECO:0000313" key="1">
    <source>
        <dbReference type="EMBL" id="VDM44771.1"/>
    </source>
</evidence>
<reference evidence="3" key="1">
    <citation type="submission" date="2016-06" db="UniProtKB">
        <authorList>
            <consortium name="WormBaseParasite"/>
        </authorList>
    </citation>
    <scope>IDENTIFICATION</scope>
</reference>
<evidence type="ECO:0000313" key="2">
    <source>
        <dbReference type="Proteomes" id="UP000050794"/>
    </source>
</evidence>
<dbReference type="EMBL" id="UYWY01021729">
    <property type="protein sequence ID" value="VDM44771.1"/>
    <property type="molecule type" value="Genomic_DNA"/>
</dbReference>
<evidence type="ECO:0000313" key="3">
    <source>
        <dbReference type="WBParaSite" id="TCNE_0001345001-mRNA-1"/>
    </source>
</evidence>
<organism evidence="2 3">
    <name type="scientific">Toxocara canis</name>
    <name type="common">Canine roundworm</name>
    <dbReference type="NCBI Taxonomy" id="6265"/>
    <lineage>
        <taxon>Eukaryota</taxon>
        <taxon>Metazoa</taxon>
        <taxon>Ecdysozoa</taxon>
        <taxon>Nematoda</taxon>
        <taxon>Chromadorea</taxon>
        <taxon>Rhabditida</taxon>
        <taxon>Spirurina</taxon>
        <taxon>Ascaridomorpha</taxon>
        <taxon>Ascaridoidea</taxon>
        <taxon>Toxocaridae</taxon>
        <taxon>Toxocara</taxon>
    </lineage>
</organism>
<keyword evidence="2" id="KW-1185">Reference proteome</keyword>
<gene>
    <name evidence="1" type="ORF">TCNE_LOCUS13450</name>
</gene>
<name>A0A183UY80_TOXCA</name>
<proteinExistence type="predicted"/>
<reference evidence="1 2" key="2">
    <citation type="submission" date="2018-11" db="EMBL/GenBank/DDBJ databases">
        <authorList>
            <consortium name="Pathogen Informatics"/>
        </authorList>
    </citation>
    <scope>NUCLEOTIDE SEQUENCE [LARGE SCALE GENOMIC DNA]</scope>
</reference>